<dbReference type="PANTHER" id="PTHR11005">
    <property type="entry name" value="LYSOSOMAL ACID LIPASE-RELATED"/>
    <property type="match status" value="1"/>
</dbReference>
<evidence type="ECO:0000256" key="6">
    <source>
        <dbReference type="ARBA" id="ARBA00023180"/>
    </source>
</evidence>
<keyword evidence="5" id="KW-0443">Lipid metabolism</keyword>
<evidence type="ECO:0000256" key="1">
    <source>
        <dbReference type="ARBA" id="ARBA00010701"/>
    </source>
</evidence>
<comment type="similarity">
    <text evidence="1 7">Belongs to the AB hydrolase superfamily. Lipase family.</text>
</comment>
<keyword evidence="6" id="KW-0325">Glycoprotein</keyword>
<feature type="domain" description="AB hydrolase-1" evidence="10">
    <location>
        <begin position="73"/>
        <end position="214"/>
    </location>
</feature>
<dbReference type="GO" id="GO:0016787">
    <property type="term" value="F:hydrolase activity"/>
    <property type="evidence" value="ECO:0007669"/>
    <property type="project" value="UniProtKB-KW"/>
</dbReference>
<feature type="chain" id="PRO_5044867096" description="Lipase" evidence="9">
    <location>
        <begin position="25"/>
        <end position="394"/>
    </location>
</feature>
<organism evidence="11 12">
    <name type="scientific">Loxostege sticticalis</name>
    <name type="common">Beet webworm moth</name>
    <dbReference type="NCBI Taxonomy" id="481309"/>
    <lineage>
        <taxon>Eukaryota</taxon>
        <taxon>Metazoa</taxon>
        <taxon>Ecdysozoa</taxon>
        <taxon>Arthropoda</taxon>
        <taxon>Hexapoda</taxon>
        <taxon>Insecta</taxon>
        <taxon>Pterygota</taxon>
        <taxon>Neoptera</taxon>
        <taxon>Endopterygota</taxon>
        <taxon>Lepidoptera</taxon>
        <taxon>Glossata</taxon>
        <taxon>Ditrysia</taxon>
        <taxon>Pyraloidea</taxon>
        <taxon>Crambidae</taxon>
        <taxon>Pyraustinae</taxon>
        <taxon>Loxostege</taxon>
    </lineage>
</organism>
<dbReference type="GO" id="GO:0016042">
    <property type="term" value="P:lipid catabolic process"/>
    <property type="evidence" value="ECO:0007669"/>
    <property type="project" value="UniProtKB-KW"/>
</dbReference>
<keyword evidence="4 7" id="KW-0442">Lipid degradation</keyword>
<feature type="active site" description="Charge relay system" evidence="8">
    <location>
        <position position="338"/>
    </location>
</feature>
<evidence type="ECO:0000256" key="2">
    <source>
        <dbReference type="ARBA" id="ARBA00022729"/>
    </source>
</evidence>
<feature type="active site" description="Charge relay system" evidence="8">
    <location>
        <position position="369"/>
    </location>
</feature>
<evidence type="ECO:0000313" key="11">
    <source>
        <dbReference type="EMBL" id="KAL0829584.1"/>
    </source>
</evidence>
<feature type="active site" description="Nucleophile" evidence="8">
    <location>
        <position position="166"/>
    </location>
</feature>
<evidence type="ECO:0000256" key="7">
    <source>
        <dbReference type="PIRNR" id="PIRNR000862"/>
    </source>
</evidence>
<feature type="signal peptide" evidence="9">
    <location>
        <begin position="1"/>
        <end position="24"/>
    </location>
</feature>
<keyword evidence="3 7" id="KW-0378">Hydrolase</keyword>
<evidence type="ECO:0000259" key="10">
    <source>
        <dbReference type="Pfam" id="PF00561"/>
    </source>
</evidence>
<dbReference type="PIRSF" id="PIRSF000862">
    <property type="entry name" value="Steryl_ester_lip"/>
    <property type="match status" value="1"/>
</dbReference>
<dbReference type="EMBL" id="JBEDNZ010000014">
    <property type="protein sequence ID" value="KAL0829584.1"/>
    <property type="molecule type" value="Genomic_DNA"/>
</dbReference>
<dbReference type="AlphaFoldDB" id="A0ABD0SV22"/>
<sequence>MKNRVHSIWIILNLIIILTQSVVCIPEEIPEDAKLNFTQLAIKYGHKCDEHDVVTEDGYILKVFNVRGDKTRPVYLQHGFTDSADTFIIRGLTSLVITLADEGYDVWAGNYRGNKYAQCHQTLDPKTDKVFWDYSQHEMGVYDLPAMIDHVLKKTGQTQLQAIGHSQGTMTFYIMAAEKPKYNDKIKLFISLAPICYIHHMKPLASTAVEIWSLLAPLVESEGILHLFSRHTLFTEFIKALCSLRIAYPICSTAIFSFAGFDIKELEHKFLPILVGHYPDTASVKNGNHLIQIAEKKRFCKYDYGLWGNLEIYGTPEPPNYDLEKVVMPVALIASENDYFSSLEDVDLLQNQLSNLVYYHVMERKVHNHIDFVWGRNMTGYLFPIVLRLLEKHG</sequence>
<gene>
    <name evidence="11" type="ORF">ABMA28_003095</name>
</gene>
<evidence type="ECO:0000256" key="8">
    <source>
        <dbReference type="PIRSR" id="PIRSR000862-1"/>
    </source>
</evidence>
<evidence type="ECO:0000313" key="12">
    <source>
        <dbReference type="Proteomes" id="UP001549921"/>
    </source>
</evidence>
<name>A0ABD0SV22_LOXSC</name>
<protein>
    <recommendedName>
        <fullName evidence="7">Lipase</fullName>
    </recommendedName>
</protein>
<comment type="caution">
    <text evidence="11">The sequence shown here is derived from an EMBL/GenBank/DDBJ whole genome shotgun (WGS) entry which is preliminary data.</text>
</comment>
<dbReference type="Proteomes" id="UP001549921">
    <property type="component" value="Unassembled WGS sequence"/>
</dbReference>
<dbReference type="InterPro" id="IPR000073">
    <property type="entry name" value="AB_hydrolase_1"/>
</dbReference>
<evidence type="ECO:0000256" key="5">
    <source>
        <dbReference type="ARBA" id="ARBA00023098"/>
    </source>
</evidence>
<dbReference type="Gene3D" id="3.40.50.1820">
    <property type="entry name" value="alpha/beta hydrolase"/>
    <property type="match status" value="1"/>
</dbReference>
<accession>A0ABD0SV22</accession>
<dbReference type="Pfam" id="PF00561">
    <property type="entry name" value="Abhydrolase_1"/>
    <property type="match status" value="1"/>
</dbReference>
<evidence type="ECO:0000256" key="3">
    <source>
        <dbReference type="ARBA" id="ARBA00022801"/>
    </source>
</evidence>
<evidence type="ECO:0000256" key="4">
    <source>
        <dbReference type="ARBA" id="ARBA00022963"/>
    </source>
</evidence>
<dbReference type="SUPFAM" id="SSF53474">
    <property type="entry name" value="alpha/beta-Hydrolases"/>
    <property type="match status" value="1"/>
</dbReference>
<reference evidence="11 12" key="1">
    <citation type="submission" date="2024-06" db="EMBL/GenBank/DDBJ databases">
        <title>A chromosome-level genome assembly of beet webworm, Loxostege sticticalis.</title>
        <authorList>
            <person name="Zhang Y."/>
        </authorList>
    </citation>
    <scope>NUCLEOTIDE SEQUENCE [LARGE SCALE GENOMIC DNA]</scope>
    <source>
        <strain evidence="11">AQ028</strain>
        <tissue evidence="11">Male pupae</tissue>
    </source>
</reference>
<keyword evidence="2 9" id="KW-0732">Signal</keyword>
<proteinExistence type="inferred from homology"/>
<evidence type="ECO:0000256" key="9">
    <source>
        <dbReference type="SAM" id="SignalP"/>
    </source>
</evidence>
<dbReference type="FunFam" id="3.40.50.1820:FF:000057">
    <property type="entry name" value="Lipase"/>
    <property type="match status" value="1"/>
</dbReference>
<dbReference type="InterPro" id="IPR025483">
    <property type="entry name" value="Lipase_euk"/>
</dbReference>
<dbReference type="InterPro" id="IPR029058">
    <property type="entry name" value="AB_hydrolase_fold"/>
</dbReference>